<comment type="catalytic activity">
    <reaction evidence="10">
        <text>a ubiquinone + NADH + 5 H(+)(in) = a ubiquinol + NAD(+) + 4 H(+)(out)</text>
        <dbReference type="Rhea" id="RHEA:29091"/>
        <dbReference type="Rhea" id="RHEA-COMP:9565"/>
        <dbReference type="Rhea" id="RHEA-COMP:9566"/>
        <dbReference type="ChEBI" id="CHEBI:15378"/>
        <dbReference type="ChEBI" id="CHEBI:16389"/>
        <dbReference type="ChEBI" id="CHEBI:17976"/>
        <dbReference type="ChEBI" id="CHEBI:57540"/>
        <dbReference type="ChEBI" id="CHEBI:57945"/>
        <dbReference type="EC" id="7.1.1.2"/>
    </reaction>
</comment>
<keyword evidence="12" id="KW-0496">Mitochondrion</keyword>
<evidence type="ECO:0000256" key="11">
    <source>
        <dbReference type="SAM" id="Phobius"/>
    </source>
</evidence>
<comment type="subcellular location">
    <subcellularLocation>
        <location evidence="1">Membrane</location>
        <topology evidence="1">Multi-pass membrane protein</topology>
    </subcellularLocation>
</comment>
<dbReference type="AlphaFoldDB" id="A0A126TDX0"/>
<feature type="transmembrane region" description="Helical" evidence="11">
    <location>
        <begin position="6"/>
        <end position="22"/>
    </location>
</feature>
<dbReference type="EMBL" id="KT696201">
    <property type="protein sequence ID" value="AML26110.1"/>
    <property type="molecule type" value="Genomic_DNA"/>
</dbReference>
<keyword evidence="7" id="KW-0520">NAD</keyword>
<evidence type="ECO:0000256" key="9">
    <source>
        <dbReference type="ARBA" id="ARBA00031586"/>
    </source>
</evidence>
<sequence length="97" mass="11595">MLMSFYFYILISFFMASLYIYVSKYKHFLLMLLSLESVVLALYMMLFIYFSQFFYEYFLSMIFLTISVCEGALGLSLLVLLIRTHGSDMVMMFDNLW</sequence>
<gene>
    <name evidence="12" type="primary">ND4L</name>
</gene>
<evidence type="ECO:0000256" key="4">
    <source>
        <dbReference type="ARBA" id="ARBA00022692"/>
    </source>
</evidence>
<dbReference type="GO" id="GO:0016020">
    <property type="term" value="C:membrane"/>
    <property type="evidence" value="ECO:0007669"/>
    <property type="project" value="UniProtKB-SubCell"/>
</dbReference>
<dbReference type="GO" id="GO:0008137">
    <property type="term" value="F:NADH dehydrogenase (ubiquinone) activity"/>
    <property type="evidence" value="ECO:0007669"/>
    <property type="project" value="UniProtKB-EC"/>
</dbReference>
<proteinExistence type="inferred from homology"/>
<feature type="transmembrane region" description="Helical" evidence="11">
    <location>
        <begin position="57"/>
        <end position="82"/>
    </location>
</feature>
<evidence type="ECO:0000256" key="5">
    <source>
        <dbReference type="ARBA" id="ARBA00022967"/>
    </source>
</evidence>
<keyword evidence="5" id="KW-1278">Translocase</keyword>
<geneLocation type="mitochondrion" evidence="12"/>
<keyword evidence="8 11" id="KW-0472">Membrane</keyword>
<dbReference type="Gene3D" id="1.10.287.3510">
    <property type="match status" value="1"/>
</dbReference>
<name>A0A126TDX0_9CUCU</name>
<organism evidence="12">
    <name type="scientific">Curculionidae sp. BMNH 1274272</name>
    <dbReference type="NCBI Taxonomy" id="1796500"/>
    <lineage>
        <taxon>Eukaryota</taxon>
        <taxon>Metazoa</taxon>
        <taxon>Ecdysozoa</taxon>
        <taxon>Arthropoda</taxon>
        <taxon>Hexapoda</taxon>
        <taxon>Insecta</taxon>
        <taxon>Pterygota</taxon>
        <taxon>Neoptera</taxon>
        <taxon>Endopterygota</taxon>
        <taxon>Coleoptera</taxon>
        <taxon>Polyphaga</taxon>
        <taxon>Cucujiformia</taxon>
        <taxon>Curculionidae</taxon>
    </lineage>
</organism>
<evidence type="ECO:0000256" key="7">
    <source>
        <dbReference type="ARBA" id="ARBA00023027"/>
    </source>
</evidence>
<evidence type="ECO:0000256" key="6">
    <source>
        <dbReference type="ARBA" id="ARBA00022989"/>
    </source>
</evidence>
<evidence type="ECO:0000256" key="8">
    <source>
        <dbReference type="ARBA" id="ARBA00023136"/>
    </source>
</evidence>
<dbReference type="Pfam" id="PF00420">
    <property type="entry name" value="Oxidored_q2"/>
    <property type="match status" value="1"/>
</dbReference>
<protein>
    <recommendedName>
        <fullName evidence="3">NADH-ubiquinone oxidoreductase chain 4L</fullName>
    </recommendedName>
    <alternativeName>
        <fullName evidence="9">NADH dehydrogenase subunit 4L</fullName>
    </alternativeName>
</protein>
<evidence type="ECO:0000256" key="2">
    <source>
        <dbReference type="ARBA" id="ARBA00010519"/>
    </source>
</evidence>
<evidence type="ECO:0000256" key="3">
    <source>
        <dbReference type="ARBA" id="ARBA00016612"/>
    </source>
</evidence>
<feature type="transmembrane region" description="Helical" evidence="11">
    <location>
        <begin position="29"/>
        <end position="51"/>
    </location>
</feature>
<keyword evidence="6 11" id="KW-1133">Transmembrane helix</keyword>
<keyword evidence="4 11" id="KW-0812">Transmembrane</keyword>
<evidence type="ECO:0000256" key="10">
    <source>
        <dbReference type="ARBA" id="ARBA00049551"/>
    </source>
</evidence>
<accession>A0A126TDX0</accession>
<comment type="similarity">
    <text evidence="2">Belongs to the complex I subunit 4L family.</text>
</comment>
<reference evidence="12" key="1">
    <citation type="submission" date="2015-09" db="EMBL/GenBank/DDBJ databases">
        <title>Capturing the unknown biodiversity of arthropods in tropical forests using metagenomics.</title>
        <authorList>
            <person name="Andujar C."/>
            <person name="Creedy T.J."/>
            <person name="Garner B."/>
            <person name="Canty R."/>
            <person name="Warner H.B."/>
            <person name="Lipecki J."/>
            <person name="Crampton-Platt A."/>
            <person name="Gabrielli M."/>
            <person name="Croydon-Veleslavov I.A."/>
            <person name="Lim J.L."/>
            <person name="Linard B."/>
            <person name="Vogler A."/>
        </authorList>
    </citation>
    <scope>NUCLEOTIDE SEQUENCE</scope>
</reference>
<evidence type="ECO:0000313" key="12">
    <source>
        <dbReference type="EMBL" id="AML26110.1"/>
    </source>
</evidence>
<dbReference type="InterPro" id="IPR039428">
    <property type="entry name" value="NUOK/Mnh_C1-like"/>
</dbReference>
<evidence type="ECO:0000256" key="1">
    <source>
        <dbReference type="ARBA" id="ARBA00004141"/>
    </source>
</evidence>